<evidence type="ECO:0000313" key="2">
    <source>
        <dbReference type="Proteomes" id="UP000258344"/>
    </source>
</evidence>
<dbReference type="EMBL" id="FR682616">
    <property type="protein sequence ID" value="CBW46997.1"/>
    <property type="molecule type" value="Genomic_DNA"/>
</dbReference>
<sequence length="37" mass="4125">MNFKHQLQTRIDIHTLCSSRAANAALGVLTAIWLTKT</sequence>
<accession>E3PZ46</accession>
<evidence type="ECO:0000313" key="1">
    <source>
        <dbReference type="EMBL" id="CBW46997.1"/>
    </source>
</evidence>
<name>E3PZ46_9CAUD</name>
<dbReference type="Proteomes" id="UP000258344">
    <property type="component" value="Segment"/>
</dbReference>
<protein>
    <submittedName>
        <fullName evidence="1">Uncharacterized protein</fullName>
    </submittedName>
</protein>
<proteinExistence type="predicted"/>
<organism evidence="1 2">
    <name type="scientific">Roseovarius sp. 217 phage 1</name>
    <dbReference type="NCBI Taxonomy" id="874471"/>
    <lineage>
        <taxon>Viruses</taxon>
        <taxon>Duplodnaviria</taxon>
        <taxon>Heunggongvirae</taxon>
        <taxon>Uroviricota</taxon>
        <taxon>Caudoviricetes</taxon>
        <taxon>Schitoviridae</taxon>
        <taxon>Rhodovirinae</taxon>
        <taxon>Plymouthvirus</taxon>
        <taxon>Roseovarius Plymouth podovirus 1</taxon>
    </lineage>
</organism>
<reference evidence="1 2" key="1">
    <citation type="journal article" date="2014" name="Front. Microbiol.">
        <title>Comparative genomics defines the core genome of the growing N4-like phage genus and identifies N4-like Roseophage specific genes.</title>
        <authorList>
            <person name="Chan J.Z."/>
            <person name="Millard A.D."/>
            <person name="Mann N.H."/>
            <person name="Schafer H."/>
        </authorList>
    </citation>
    <scope>NUCLEOTIDE SEQUENCE [LARGE SCALE GENOMIC DNA]</scope>
</reference>